<dbReference type="Pfam" id="PF02594">
    <property type="entry name" value="DUF167"/>
    <property type="match status" value="1"/>
</dbReference>
<gene>
    <name evidence="3" type="ORF">WKV53_12540</name>
</gene>
<dbReference type="PANTHER" id="PTHR13420:SF7">
    <property type="entry name" value="UPF0235 PROTEIN C15ORF40"/>
    <property type="match status" value="1"/>
</dbReference>
<dbReference type="InterPro" id="IPR003746">
    <property type="entry name" value="DUF167"/>
</dbReference>
<keyword evidence="4" id="KW-1185">Reference proteome</keyword>
<evidence type="ECO:0000256" key="2">
    <source>
        <dbReference type="HAMAP-Rule" id="MF_00634"/>
    </source>
</evidence>
<dbReference type="InterPro" id="IPR036591">
    <property type="entry name" value="YggU-like_sf"/>
</dbReference>
<dbReference type="Proteomes" id="UP001371305">
    <property type="component" value="Unassembled WGS sequence"/>
</dbReference>
<dbReference type="SUPFAM" id="SSF69786">
    <property type="entry name" value="YggU-like"/>
    <property type="match status" value="1"/>
</dbReference>
<dbReference type="NCBIfam" id="TIGR00251">
    <property type="entry name" value="DUF167 family protein"/>
    <property type="match status" value="1"/>
</dbReference>
<dbReference type="PANTHER" id="PTHR13420">
    <property type="entry name" value="UPF0235 PROTEIN C15ORF40"/>
    <property type="match status" value="1"/>
</dbReference>
<accession>A0ABU9AVC5</accession>
<dbReference type="Gene3D" id="3.30.1200.10">
    <property type="entry name" value="YggU-like"/>
    <property type="match status" value="1"/>
</dbReference>
<comment type="caution">
    <text evidence="3">The sequence shown here is derived from an EMBL/GenBank/DDBJ whole genome shotgun (WGS) entry which is preliminary data.</text>
</comment>
<proteinExistence type="inferred from homology"/>
<evidence type="ECO:0000313" key="4">
    <source>
        <dbReference type="Proteomes" id="UP001371305"/>
    </source>
</evidence>
<name>A0ABU9AVC5_9BACT</name>
<protein>
    <recommendedName>
        <fullName evidence="2">UPF0235 protein WKV53_12540</fullName>
    </recommendedName>
</protein>
<dbReference type="RefSeq" id="WP_341404938.1">
    <property type="nucleotide sequence ID" value="NZ_JBBUKT010000004.1"/>
</dbReference>
<sequence>MEIRVLAVPNARAGEVIGWEDDPRAGRVLRVKVAAPPSEGKANAALREVLAKHFGVAKSQVILAKGSTSRVKVFTLPDGAGDGS</sequence>
<evidence type="ECO:0000313" key="3">
    <source>
        <dbReference type="EMBL" id="MEK7951335.1"/>
    </source>
</evidence>
<evidence type="ECO:0000256" key="1">
    <source>
        <dbReference type="ARBA" id="ARBA00010364"/>
    </source>
</evidence>
<comment type="similarity">
    <text evidence="1 2">Belongs to the UPF0235 family.</text>
</comment>
<dbReference type="EMBL" id="JBBUKT010000004">
    <property type="protein sequence ID" value="MEK7951335.1"/>
    <property type="molecule type" value="Genomic_DNA"/>
</dbReference>
<dbReference type="SMART" id="SM01152">
    <property type="entry name" value="DUF167"/>
    <property type="match status" value="1"/>
</dbReference>
<dbReference type="HAMAP" id="MF_00634">
    <property type="entry name" value="UPF0235"/>
    <property type="match status" value="1"/>
</dbReference>
<reference evidence="3 4" key="1">
    <citation type="submission" date="2024-04" db="EMBL/GenBank/DDBJ databases">
        <title>Luteolibacter sp. isolated from soil.</title>
        <authorList>
            <person name="An J."/>
        </authorList>
    </citation>
    <scope>NUCLEOTIDE SEQUENCE [LARGE SCALE GENOMIC DNA]</scope>
    <source>
        <strain evidence="3 4">Y139</strain>
    </source>
</reference>
<organism evidence="3 4">
    <name type="scientific">Luteolibacter soli</name>
    <dbReference type="NCBI Taxonomy" id="3135280"/>
    <lineage>
        <taxon>Bacteria</taxon>
        <taxon>Pseudomonadati</taxon>
        <taxon>Verrucomicrobiota</taxon>
        <taxon>Verrucomicrobiia</taxon>
        <taxon>Verrucomicrobiales</taxon>
        <taxon>Verrucomicrobiaceae</taxon>
        <taxon>Luteolibacter</taxon>
    </lineage>
</organism>